<dbReference type="InterPro" id="IPR043203">
    <property type="entry name" value="VGCC_Ca_Na"/>
</dbReference>
<dbReference type="Gene3D" id="1.10.287.70">
    <property type="match status" value="1"/>
</dbReference>
<evidence type="ECO:0000256" key="6">
    <source>
        <dbReference type="SAM" id="Phobius"/>
    </source>
</evidence>
<dbReference type="Pfam" id="PF00520">
    <property type="entry name" value="Ion_trans"/>
    <property type="match status" value="1"/>
</dbReference>
<evidence type="ECO:0000256" key="5">
    <source>
        <dbReference type="SAM" id="MobiDB-lite"/>
    </source>
</evidence>
<keyword evidence="3 6" id="KW-1133">Transmembrane helix</keyword>
<dbReference type="InterPro" id="IPR027359">
    <property type="entry name" value="Volt_channel_dom_sf"/>
</dbReference>
<evidence type="ECO:0000313" key="9">
    <source>
        <dbReference type="Proteomes" id="UP000538929"/>
    </source>
</evidence>
<evidence type="ECO:0000256" key="1">
    <source>
        <dbReference type="ARBA" id="ARBA00004141"/>
    </source>
</evidence>
<evidence type="ECO:0000256" key="4">
    <source>
        <dbReference type="ARBA" id="ARBA00023136"/>
    </source>
</evidence>
<evidence type="ECO:0000259" key="7">
    <source>
        <dbReference type="Pfam" id="PF00520"/>
    </source>
</evidence>
<sequence>MILCASPVTAPGGGPGPPRERPGDGVARGRTDFTVTVEGAPTGWHVGAAARARRVTESRTFSGVVCGLILFNAVLLGAETYLSPGETTGPLPRLEALLLAAFTVEIVLRAVACADRPREFFRDPWNVFDLAVVVLTHLPVTQGNATILRLLRLLRVARVARMMPQIRVIVTTVGRSLPGMLGFLALGVLILYVYGMVGWQVFAVHDPERFGTLDRAVITLFLLATFDGIGAAVRDGLEISHWTLLYYGSYVLFAGLMLINLLIGVVVGSMDEAREAERRRLLDREPGAAPPDREENDRLLRENVELLRRTLEEMEKRLAGRSGSPAREIDRPGAGGALPPGPPAPNGAPPPGGVAPPAEVDAPARGAGARLLTPGVPGRR</sequence>
<feature type="compositionally biased region" description="Low complexity" evidence="5">
    <location>
        <begin position="355"/>
        <end position="364"/>
    </location>
</feature>
<evidence type="ECO:0000313" key="8">
    <source>
        <dbReference type="EMBL" id="MBB0245912.1"/>
    </source>
</evidence>
<dbReference type="Proteomes" id="UP000538929">
    <property type="component" value="Unassembled WGS sequence"/>
</dbReference>
<dbReference type="AlphaFoldDB" id="A0A7W3TFP4"/>
<reference evidence="9" key="1">
    <citation type="submission" date="2019-10" db="EMBL/GenBank/DDBJ databases">
        <title>Streptomyces sp. nov., a novel actinobacterium isolated from alkaline environment.</title>
        <authorList>
            <person name="Golinska P."/>
        </authorList>
    </citation>
    <scope>NUCLEOTIDE SEQUENCE [LARGE SCALE GENOMIC DNA]</scope>
    <source>
        <strain evidence="9">DSM 42118</strain>
    </source>
</reference>
<dbReference type="PANTHER" id="PTHR10037">
    <property type="entry name" value="VOLTAGE-GATED CATION CHANNEL CALCIUM AND SODIUM"/>
    <property type="match status" value="1"/>
</dbReference>
<comment type="subcellular location">
    <subcellularLocation>
        <location evidence="1">Membrane</location>
        <topology evidence="1">Multi-pass membrane protein</topology>
    </subcellularLocation>
</comment>
<feature type="region of interest" description="Disordered" evidence="5">
    <location>
        <begin position="315"/>
        <end position="380"/>
    </location>
</feature>
<feature type="transmembrane region" description="Helical" evidence="6">
    <location>
        <begin position="245"/>
        <end position="270"/>
    </location>
</feature>
<accession>A0A7W3TFP4</accession>
<feature type="transmembrane region" description="Helical" evidence="6">
    <location>
        <begin position="216"/>
        <end position="233"/>
    </location>
</feature>
<keyword evidence="4 6" id="KW-0472">Membrane</keyword>
<dbReference type="EMBL" id="VKHT01000656">
    <property type="protein sequence ID" value="MBB0245912.1"/>
    <property type="molecule type" value="Genomic_DNA"/>
</dbReference>
<feature type="compositionally biased region" description="Pro residues" evidence="5">
    <location>
        <begin position="339"/>
        <end position="354"/>
    </location>
</feature>
<evidence type="ECO:0000256" key="3">
    <source>
        <dbReference type="ARBA" id="ARBA00022989"/>
    </source>
</evidence>
<keyword evidence="9" id="KW-1185">Reference proteome</keyword>
<name>A0A7W3TFP4_9ACTN</name>
<feature type="region of interest" description="Disordered" evidence="5">
    <location>
        <begin position="1"/>
        <end position="25"/>
    </location>
</feature>
<feature type="domain" description="Ion transport" evidence="7">
    <location>
        <begin position="59"/>
        <end position="276"/>
    </location>
</feature>
<keyword evidence="2 6" id="KW-0812">Transmembrane</keyword>
<comment type="caution">
    <text evidence="8">The sequence shown here is derived from an EMBL/GenBank/DDBJ whole genome shotgun (WGS) entry which is preliminary data.</text>
</comment>
<dbReference type="SUPFAM" id="SSF81324">
    <property type="entry name" value="Voltage-gated potassium channels"/>
    <property type="match status" value="1"/>
</dbReference>
<proteinExistence type="predicted"/>
<dbReference type="Gene3D" id="1.20.120.350">
    <property type="entry name" value="Voltage-gated potassium channels. Chain C"/>
    <property type="match status" value="1"/>
</dbReference>
<gene>
    <name evidence="8" type="ORF">FNQ90_17815</name>
</gene>
<feature type="region of interest" description="Disordered" evidence="5">
    <location>
        <begin position="279"/>
        <end position="300"/>
    </location>
</feature>
<dbReference type="InterPro" id="IPR005821">
    <property type="entry name" value="Ion_trans_dom"/>
</dbReference>
<dbReference type="PANTHER" id="PTHR10037:SF62">
    <property type="entry name" value="SODIUM CHANNEL PROTEIN 60E"/>
    <property type="match status" value="1"/>
</dbReference>
<dbReference type="GO" id="GO:0001518">
    <property type="term" value="C:voltage-gated sodium channel complex"/>
    <property type="evidence" value="ECO:0007669"/>
    <property type="project" value="TreeGrafter"/>
</dbReference>
<protein>
    <submittedName>
        <fullName evidence="8">Ion transporter</fullName>
    </submittedName>
</protein>
<organism evidence="8 9">
    <name type="scientific">Streptomyces alkaliphilus</name>
    <dbReference type="NCBI Taxonomy" id="1472722"/>
    <lineage>
        <taxon>Bacteria</taxon>
        <taxon>Bacillati</taxon>
        <taxon>Actinomycetota</taxon>
        <taxon>Actinomycetes</taxon>
        <taxon>Kitasatosporales</taxon>
        <taxon>Streptomycetaceae</taxon>
        <taxon>Streptomyces</taxon>
    </lineage>
</organism>
<dbReference type="GO" id="GO:0005248">
    <property type="term" value="F:voltage-gated sodium channel activity"/>
    <property type="evidence" value="ECO:0007669"/>
    <property type="project" value="TreeGrafter"/>
</dbReference>
<evidence type="ECO:0000256" key="2">
    <source>
        <dbReference type="ARBA" id="ARBA00022692"/>
    </source>
</evidence>
<feature type="transmembrane region" description="Helical" evidence="6">
    <location>
        <begin position="183"/>
        <end position="204"/>
    </location>
</feature>
<dbReference type="PRINTS" id="PR00169">
    <property type="entry name" value="KCHANNEL"/>
</dbReference>
<feature type="transmembrane region" description="Helical" evidence="6">
    <location>
        <begin position="61"/>
        <end position="82"/>
    </location>
</feature>